<evidence type="ECO:0000313" key="8">
    <source>
        <dbReference type="WBParaSite" id="Gr19_v10_g16698.t1"/>
    </source>
</evidence>
<proteinExistence type="predicted"/>
<evidence type="ECO:0000256" key="2">
    <source>
        <dbReference type="ARBA" id="ARBA00023125"/>
    </source>
</evidence>
<dbReference type="GO" id="GO:0000981">
    <property type="term" value="F:DNA-binding transcription factor activity, RNA polymerase II-specific"/>
    <property type="evidence" value="ECO:0007669"/>
    <property type="project" value="TreeGrafter"/>
</dbReference>
<organism evidence="7 8">
    <name type="scientific">Globodera rostochiensis</name>
    <name type="common">Golden nematode worm</name>
    <name type="synonym">Heterodera rostochiensis</name>
    <dbReference type="NCBI Taxonomy" id="31243"/>
    <lineage>
        <taxon>Eukaryota</taxon>
        <taxon>Metazoa</taxon>
        <taxon>Ecdysozoa</taxon>
        <taxon>Nematoda</taxon>
        <taxon>Chromadorea</taxon>
        <taxon>Rhabditida</taxon>
        <taxon>Tylenchina</taxon>
        <taxon>Tylenchomorpha</taxon>
        <taxon>Tylenchoidea</taxon>
        <taxon>Heteroderidae</taxon>
        <taxon>Heteroderinae</taxon>
        <taxon>Globodera</taxon>
    </lineage>
</organism>
<keyword evidence="7" id="KW-1185">Reference proteome</keyword>
<evidence type="ECO:0000313" key="7">
    <source>
        <dbReference type="Proteomes" id="UP000887572"/>
    </source>
</evidence>
<dbReference type="WBParaSite" id="Gr19_v10_g16698.t1">
    <property type="protein sequence ID" value="Gr19_v10_g16698.t1"/>
    <property type="gene ID" value="Gr19_v10_g16698"/>
</dbReference>
<dbReference type="Pfam" id="PF23183">
    <property type="entry name" value="bHLH_NPAS4"/>
    <property type="match status" value="1"/>
</dbReference>
<dbReference type="GO" id="GO:0000977">
    <property type="term" value="F:RNA polymerase II transcription regulatory region sequence-specific DNA binding"/>
    <property type="evidence" value="ECO:0007669"/>
    <property type="project" value="TreeGrafter"/>
</dbReference>
<dbReference type="InterPro" id="IPR056192">
    <property type="entry name" value="bHLH_NPAS4"/>
</dbReference>
<evidence type="ECO:0000256" key="1">
    <source>
        <dbReference type="ARBA" id="ARBA00023015"/>
    </source>
</evidence>
<dbReference type="Proteomes" id="UP000887572">
    <property type="component" value="Unplaced"/>
</dbReference>
<feature type="domain" description="NPAS4 bHLH" evidence="6">
    <location>
        <begin position="42"/>
        <end position="103"/>
    </location>
</feature>
<feature type="compositionally biased region" description="Low complexity" evidence="5">
    <location>
        <begin position="35"/>
        <end position="47"/>
    </location>
</feature>
<dbReference type="GO" id="GO:0010557">
    <property type="term" value="P:positive regulation of macromolecule biosynthetic process"/>
    <property type="evidence" value="ECO:0007669"/>
    <property type="project" value="UniProtKB-ARBA"/>
</dbReference>
<protein>
    <submittedName>
        <fullName evidence="8">BHLH domain-containing protein</fullName>
    </submittedName>
</protein>
<evidence type="ECO:0000259" key="6">
    <source>
        <dbReference type="Pfam" id="PF23183"/>
    </source>
</evidence>
<sequence>MNGLAMNRVSLASGFMPDGCGASGASTIAGKTVHGTNNSSSSRSTRGASKQRRDQINLELAQIRQLLPLAETTKERLFQLQVVVVDGMLERVMALCCVWIRKHHALIATILPSSTKEAAAPSSSSSSTPKCLFHNDHRSVPIANLLHERFVLAATEQGKLLTLSDNFHADPAFATEEFIAQGDSLQDLIDPRDHPALAHALAEAQQQQHGQQVAFPSLVVGKHIPSRADAAAPQKATKGGVFVAMCRPLRSTVCSVQTAHSFSSTTVATAAAELDPDTFRLWLSPALHIVQQCANAKSHLKLFMPSNDDSSSTAVVPSSLYQLVHPNCASALANVHTKLLNNHAATCGGAHVQPVLLQLVTATGSQHVQPLRVHAVFVPCTMQQQLQNQGQLFEGLFQVLSDLEADAAQRADWMYSENIRSTAYRKEQRVRPHSSDHMASSLPSNGFGIVPSKQQKALAFHHHNTVQYYTIGCHQNWHQLSQQRQQQNGIKFAGDKLSTPKSEQIDLNNNVLMDANTYSAKQHFRHNAGGDVPSVGEDNEEEGSSSSSSSSIFQLPSLCDGQLPELDDRDLDEFFRQVEAKNNNDAGGDEQQQHDDCGEEMVVRKKRKKCEDDVIRLLGTS</sequence>
<feature type="region of interest" description="Disordered" evidence="5">
    <location>
        <begin position="576"/>
        <end position="598"/>
    </location>
</feature>
<keyword evidence="1" id="KW-0805">Transcription regulation</keyword>
<dbReference type="PANTHER" id="PTHR23043:SF39">
    <property type="entry name" value="DYSFUSION, ISOFORM D"/>
    <property type="match status" value="1"/>
</dbReference>
<feature type="region of interest" description="Disordered" evidence="5">
    <location>
        <begin position="525"/>
        <end position="555"/>
    </location>
</feature>
<feature type="region of interest" description="Disordered" evidence="5">
    <location>
        <begin position="26"/>
        <end position="53"/>
    </location>
</feature>
<dbReference type="AlphaFoldDB" id="A0A914HE81"/>
<evidence type="ECO:0000256" key="5">
    <source>
        <dbReference type="SAM" id="MobiDB-lite"/>
    </source>
</evidence>
<name>A0A914HE81_GLORO</name>
<dbReference type="PANTHER" id="PTHR23043">
    <property type="entry name" value="HYPOXIA-INDUCIBLE FACTOR 1 ALPHA"/>
    <property type="match status" value="1"/>
</dbReference>
<keyword evidence="4" id="KW-0539">Nucleus</keyword>
<evidence type="ECO:0000256" key="4">
    <source>
        <dbReference type="ARBA" id="ARBA00023242"/>
    </source>
</evidence>
<accession>A0A914HE81</accession>
<keyword evidence="2" id="KW-0238">DNA-binding</keyword>
<keyword evidence="3" id="KW-0804">Transcription</keyword>
<evidence type="ECO:0000256" key="3">
    <source>
        <dbReference type="ARBA" id="ARBA00023163"/>
    </source>
</evidence>
<reference evidence="8" key="1">
    <citation type="submission" date="2022-11" db="UniProtKB">
        <authorList>
            <consortium name="WormBaseParasite"/>
        </authorList>
    </citation>
    <scope>IDENTIFICATION</scope>
</reference>